<evidence type="ECO:0000313" key="3">
    <source>
        <dbReference type="EMBL" id="CAA0820748.1"/>
    </source>
</evidence>
<dbReference type="GO" id="GO:0005634">
    <property type="term" value="C:nucleus"/>
    <property type="evidence" value="ECO:0007669"/>
    <property type="project" value="TreeGrafter"/>
</dbReference>
<accession>A0A9N7MWR2</accession>
<feature type="region of interest" description="Disordered" evidence="1">
    <location>
        <begin position="308"/>
        <end position="338"/>
    </location>
</feature>
<feature type="compositionally biased region" description="Basic and acidic residues" evidence="1">
    <location>
        <begin position="624"/>
        <end position="640"/>
    </location>
</feature>
<feature type="region of interest" description="Disordered" evidence="1">
    <location>
        <begin position="400"/>
        <end position="423"/>
    </location>
</feature>
<sequence>MAGGSKGGGPGPDSSKSASSFESAGDRLRFTVELRPEETTIVSWKKLVREANLSRSGKPDPSVSEPEILPRLVSVPPLPPVAGASVEPSAEKEQKDPQGQAGSTRLNTVIERIERMYAGSGSSDDEDVMLDNVPDDDEYDTDDSFIDDAELDDYFQVDNSAVKHHGFFVNRGKLERVEPTISSNQQPKKRRHKDLAKGKNESDDGRNPNKTAKLVNKGKNASSVFQTIPTNQPRIVGMPNIPGEDMQFQAAHVDAAEFSIKKKSSDLHATEDSSGFLGVGAIRQSMDIDEQMLENVSLKKHSIKLKETEPNDAAACRSNDKSSYPSKTHYGKQSSKVDDLDRPIEQKVKGGLLGKIDLNAPPNRESVPTTATPMPRKQGSSVRPKVTKLEKAIMELKQIVAESRPPSTEVQDPDNSSPAVKKRVPSEIRQKLLKVATLAQTSYGEIPVDVINRLMSIVGHLMQLRTLKVAVPVLSDGGHCVCVWLNVFADVSRYFAYVVPEFSMHLPTLDTFFSVFSGSLSDREKLTNKKVLPPKPKDATNVSQSSHIHEKPLSSVSRSPLTKKPVFSARKPVALAHGPKVDKRNEEMAKTSTNGNPVDAVTSNSVPKKKLKKKPNPEALDAQVRLEKLALSPTDERPKL</sequence>
<feature type="region of interest" description="Disordered" evidence="1">
    <location>
        <begin position="527"/>
        <end position="640"/>
    </location>
</feature>
<evidence type="ECO:0000259" key="2">
    <source>
        <dbReference type="Pfam" id="PF08729"/>
    </source>
</evidence>
<feature type="compositionally biased region" description="Polar residues" evidence="1">
    <location>
        <begin position="405"/>
        <end position="418"/>
    </location>
</feature>
<proteinExistence type="predicted"/>
<feature type="compositionally biased region" description="Low complexity" evidence="1">
    <location>
        <begin position="12"/>
        <end position="23"/>
    </location>
</feature>
<dbReference type="GO" id="GO:0006325">
    <property type="term" value="P:chromatin organization"/>
    <property type="evidence" value="ECO:0007669"/>
    <property type="project" value="TreeGrafter"/>
</dbReference>
<feature type="region of interest" description="Disordered" evidence="1">
    <location>
        <begin position="1"/>
        <end position="29"/>
    </location>
</feature>
<dbReference type="Pfam" id="PF08729">
    <property type="entry name" value="HUN"/>
    <property type="match status" value="1"/>
</dbReference>
<dbReference type="AlphaFoldDB" id="A0A9N7MWR2"/>
<dbReference type="PANTHER" id="PTHR21669">
    <property type="entry name" value="CAPZ-INTERACTING PROTEIN AND RELATED PROTEINS"/>
    <property type="match status" value="1"/>
</dbReference>
<feature type="compositionally biased region" description="Basic and acidic residues" evidence="1">
    <location>
        <begin position="579"/>
        <end position="589"/>
    </location>
</feature>
<keyword evidence="4" id="KW-1185">Reference proteome</keyword>
<dbReference type="OrthoDB" id="68076at2759"/>
<feature type="compositionally biased region" description="Gly residues" evidence="1">
    <location>
        <begin position="1"/>
        <end position="11"/>
    </location>
</feature>
<comment type="caution">
    <text evidence="3">The sequence shown here is derived from an EMBL/GenBank/DDBJ whole genome shotgun (WGS) entry which is preliminary data.</text>
</comment>
<protein>
    <recommendedName>
        <fullName evidence="2">Hpc2-related domain-containing protein</fullName>
    </recommendedName>
</protein>
<gene>
    <name evidence="3" type="ORF">SHERM_18750</name>
</gene>
<dbReference type="Proteomes" id="UP001153555">
    <property type="component" value="Unassembled WGS sequence"/>
</dbReference>
<reference evidence="3" key="1">
    <citation type="submission" date="2019-12" db="EMBL/GenBank/DDBJ databases">
        <authorList>
            <person name="Scholes J."/>
        </authorList>
    </citation>
    <scope>NUCLEOTIDE SEQUENCE</scope>
</reference>
<organism evidence="3 4">
    <name type="scientific">Striga hermonthica</name>
    <name type="common">Purple witchweed</name>
    <name type="synonym">Buchnera hermonthica</name>
    <dbReference type="NCBI Taxonomy" id="68872"/>
    <lineage>
        <taxon>Eukaryota</taxon>
        <taxon>Viridiplantae</taxon>
        <taxon>Streptophyta</taxon>
        <taxon>Embryophyta</taxon>
        <taxon>Tracheophyta</taxon>
        <taxon>Spermatophyta</taxon>
        <taxon>Magnoliopsida</taxon>
        <taxon>eudicotyledons</taxon>
        <taxon>Gunneridae</taxon>
        <taxon>Pentapetalae</taxon>
        <taxon>asterids</taxon>
        <taxon>lamiids</taxon>
        <taxon>Lamiales</taxon>
        <taxon>Orobanchaceae</taxon>
        <taxon>Buchnereae</taxon>
        <taxon>Striga</taxon>
    </lineage>
</organism>
<dbReference type="InterPro" id="IPR014840">
    <property type="entry name" value="HRD"/>
</dbReference>
<feature type="domain" description="Hpc2-related" evidence="2">
    <location>
        <begin position="130"/>
        <end position="175"/>
    </location>
</feature>
<feature type="compositionally biased region" description="Acidic residues" evidence="1">
    <location>
        <begin position="123"/>
        <end position="144"/>
    </location>
</feature>
<feature type="compositionally biased region" description="Polar residues" evidence="1">
    <location>
        <begin position="590"/>
        <end position="606"/>
    </location>
</feature>
<evidence type="ECO:0000256" key="1">
    <source>
        <dbReference type="SAM" id="MobiDB-lite"/>
    </source>
</evidence>
<feature type="region of interest" description="Disordered" evidence="1">
    <location>
        <begin position="48"/>
        <end position="144"/>
    </location>
</feature>
<evidence type="ECO:0000313" key="4">
    <source>
        <dbReference type="Proteomes" id="UP001153555"/>
    </source>
</evidence>
<feature type="compositionally biased region" description="Basic and acidic residues" evidence="1">
    <location>
        <begin position="195"/>
        <end position="207"/>
    </location>
</feature>
<feature type="compositionally biased region" description="Polar residues" evidence="1">
    <location>
        <begin position="321"/>
        <end position="334"/>
    </location>
</feature>
<feature type="region of interest" description="Disordered" evidence="1">
    <location>
        <begin position="354"/>
        <end position="384"/>
    </location>
</feature>
<dbReference type="PANTHER" id="PTHR21669:SF28">
    <property type="entry name" value="YEMANUCLEIN"/>
    <property type="match status" value="1"/>
</dbReference>
<feature type="region of interest" description="Disordered" evidence="1">
    <location>
        <begin position="173"/>
        <end position="220"/>
    </location>
</feature>
<name>A0A9N7MWR2_STRHE</name>
<dbReference type="EMBL" id="CACSLK010020742">
    <property type="protein sequence ID" value="CAA0820748.1"/>
    <property type="molecule type" value="Genomic_DNA"/>
</dbReference>